<reference evidence="2 3" key="1">
    <citation type="submission" date="2020-02" db="EMBL/GenBank/DDBJ databases">
        <title>Comparative genomics of the hypocrealean fungal genus Beauvera.</title>
        <authorList>
            <person name="Showalter D.N."/>
            <person name="Bushley K.E."/>
            <person name="Rehner S.A."/>
        </authorList>
    </citation>
    <scope>NUCLEOTIDE SEQUENCE [LARGE SCALE GENOMIC DNA]</scope>
    <source>
        <strain evidence="2 3">ARSEF4384</strain>
    </source>
</reference>
<comment type="caution">
    <text evidence="2">The sequence shown here is derived from an EMBL/GenBank/DDBJ whole genome shotgun (WGS) entry which is preliminary data.</text>
</comment>
<gene>
    <name evidence="2" type="ORF">G3M48_008011</name>
</gene>
<name>A0AAW0S3F4_9HYPO</name>
<keyword evidence="3" id="KW-1185">Reference proteome</keyword>
<evidence type="ECO:0000313" key="3">
    <source>
        <dbReference type="Proteomes" id="UP001397290"/>
    </source>
</evidence>
<proteinExistence type="predicted"/>
<accession>A0AAW0S3F4</accession>
<dbReference type="Proteomes" id="UP001397290">
    <property type="component" value="Unassembled WGS sequence"/>
</dbReference>
<protein>
    <submittedName>
        <fullName evidence="2">Uncharacterized protein</fullName>
    </submittedName>
</protein>
<dbReference type="AlphaFoldDB" id="A0AAW0S3F4"/>
<sequence length="72" mass="7699">MPSQEQMPQQQQPMAATNPAVEAARPSSEQPRPVEPMSVGLRGGHNGEGENAARFVVAQPGGPCQRIAHRLE</sequence>
<dbReference type="EMBL" id="JAAHCF010000059">
    <property type="protein sequence ID" value="KAK8149144.1"/>
    <property type="molecule type" value="Genomic_DNA"/>
</dbReference>
<feature type="compositionally biased region" description="Low complexity" evidence="1">
    <location>
        <begin position="1"/>
        <end position="14"/>
    </location>
</feature>
<evidence type="ECO:0000313" key="2">
    <source>
        <dbReference type="EMBL" id="KAK8149144.1"/>
    </source>
</evidence>
<feature type="region of interest" description="Disordered" evidence="1">
    <location>
        <begin position="1"/>
        <end position="53"/>
    </location>
</feature>
<evidence type="ECO:0000256" key="1">
    <source>
        <dbReference type="SAM" id="MobiDB-lite"/>
    </source>
</evidence>
<organism evidence="2 3">
    <name type="scientific">Beauveria asiatica</name>
    <dbReference type="NCBI Taxonomy" id="1069075"/>
    <lineage>
        <taxon>Eukaryota</taxon>
        <taxon>Fungi</taxon>
        <taxon>Dikarya</taxon>
        <taxon>Ascomycota</taxon>
        <taxon>Pezizomycotina</taxon>
        <taxon>Sordariomycetes</taxon>
        <taxon>Hypocreomycetidae</taxon>
        <taxon>Hypocreales</taxon>
        <taxon>Cordycipitaceae</taxon>
        <taxon>Beauveria</taxon>
    </lineage>
</organism>